<organism evidence="1 2">
    <name type="scientific">Amycolatopsis australiensis</name>
    <dbReference type="NCBI Taxonomy" id="546364"/>
    <lineage>
        <taxon>Bacteria</taxon>
        <taxon>Bacillati</taxon>
        <taxon>Actinomycetota</taxon>
        <taxon>Actinomycetes</taxon>
        <taxon>Pseudonocardiales</taxon>
        <taxon>Pseudonocardiaceae</taxon>
        <taxon>Amycolatopsis</taxon>
    </lineage>
</organism>
<name>A0A1K1LKD3_9PSEU</name>
<sequence>MRQEIWRRFNAAFQAVAAAKGKRQAGTSSNSLLWVSGTATAQEVMTAPLQTIDTEPAFLAHLRYLLDYSTLSTRTLHAAMAKRVPRVPGHTTLVGWLKAPSCPHSSASRLCGMVEALAENIVENPSVPSAGVDEHVRTTGCCSLSGRAMPAGRPVQRALGVLA</sequence>
<protein>
    <submittedName>
        <fullName evidence="1">Uncharacterized protein</fullName>
    </submittedName>
</protein>
<accession>A0A1K1LKD3</accession>
<evidence type="ECO:0000313" key="1">
    <source>
        <dbReference type="EMBL" id="SFW11347.1"/>
    </source>
</evidence>
<dbReference type="EMBL" id="FPJG01000001">
    <property type="protein sequence ID" value="SFW11347.1"/>
    <property type="molecule type" value="Genomic_DNA"/>
</dbReference>
<dbReference type="RefSeq" id="WP_143168406.1">
    <property type="nucleotide sequence ID" value="NZ_FPJG01000001.1"/>
</dbReference>
<keyword evidence="2" id="KW-1185">Reference proteome</keyword>
<dbReference type="AlphaFoldDB" id="A0A1K1LKD3"/>
<evidence type="ECO:0000313" key="2">
    <source>
        <dbReference type="Proteomes" id="UP000182740"/>
    </source>
</evidence>
<reference evidence="2" key="1">
    <citation type="submission" date="2016-11" db="EMBL/GenBank/DDBJ databases">
        <authorList>
            <person name="Varghese N."/>
            <person name="Submissions S."/>
        </authorList>
    </citation>
    <scope>NUCLEOTIDE SEQUENCE [LARGE SCALE GENOMIC DNA]</scope>
    <source>
        <strain evidence="2">DSM 44671</strain>
    </source>
</reference>
<gene>
    <name evidence="1" type="ORF">SAMN04489730_0004</name>
</gene>
<proteinExistence type="predicted"/>
<feature type="non-terminal residue" evidence="1">
    <location>
        <position position="163"/>
    </location>
</feature>
<dbReference type="Proteomes" id="UP000182740">
    <property type="component" value="Unassembled WGS sequence"/>
</dbReference>
<dbReference type="STRING" id="546364.SAMN04489730_0004"/>